<dbReference type="Proteomes" id="UP000285112">
    <property type="component" value="Unassembled WGS sequence"/>
</dbReference>
<name>A0A419HLM4_9PSEU</name>
<comment type="caution">
    <text evidence="2">The sequence shown here is derived from an EMBL/GenBank/DDBJ whole genome shotgun (WGS) entry which is preliminary data.</text>
</comment>
<evidence type="ECO:0000256" key="1">
    <source>
        <dbReference type="SAM" id="MobiDB-lite"/>
    </source>
</evidence>
<evidence type="ECO:0000313" key="3">
    <source>
        <dbReference type="Proteomes" id="UP000285112"/>
    </source>
</evidence>
<keyword evidence="3" id="KW-1185">Reference proteome</keyword>
<dbReference type="OrthoDB" id="3618928at2"/>
<feature type="region of interest" description="Disordered" evidence="1">
    <location>
        <begin position="1"/>
        <end position="22"/>
    </location>
</feature>
<gene>
    <name evidence="2" type="ORF">D5S19_29825</name>
</gene>
<evidence type="ECO:0000313" key="2">
    <source>
        <dbReference type="EMBL" id="RJQ76998.1"/>
    </source>
</evidence>
<organism evidence="2 3">
    <name type="scientific">Amycolatopsis panacis</name>
    <dbReference type="NCBI Taxonomy" id="2340917"/>
    <lineage>
        <taxon>Bacteria</taxon>
        <taxon>Bacillati</taxon>
        <taxon>Actinomycetota</taxon>
        <taxon>Actinomycetes</taxon>
        <taxon>Pseudonocardiales</taxon>
        <taxon>Pseudonocardiaceae</taxon>
        <taxon>Amycolatopsis</taxon>
    </lineage>
</organism>
<dbReference type="RefSeq" id="WP_120026673.1">
    <property type="nucleotide sequence ID" value="NZ_QZFV01000142.1"/>
</dbReference>
<proteinExistence type="predicted"/>
<dbReference type="EMBL" id="QZFV01000142">
    <property type="protein sequence ID" value="RJQ76998.1"/>
    <property type="molecule type" value="Genomic_DNA"/>
</dbReference>
<sequence length="167" mass="17952">MAGIHWAAPPPATGDSSPAAAAGNEFIDGLTEGPGSREAAEKMRNAGNTLKTLAQNGKFSVNEAGFQAYAKACKFFLDGFDHMYGDLESLTQAAAMGSSDYARKVAKFNTSVANDGTHESMLPNIEMMRDAIKAAFEAMELARKNYRESDNENAISFIELSKKLDSQ</sequence>
<dbReference type="AlphaFoldDB" id="A0A419HLM4"/>
<accession>A0A419HLM4</accession>
<reference evidence="2 3" key="1">
    <citation type="submission" date="2018-09" db="EMBL/GenBank/DDBJ databases">
        <title>YIM PH 21725 draft genome.</title>
        <authorList>
            <person name="Miao C."/>
        </authorList>
    </citation>
    <scope>NUCLEOTIDE SEQUENCE [LARGE SCALE GENOMIC DNA]</scope>
    <source>
        <strain evidence="3">YIM PH21725</strain>
    </source>
</reference>
<protein>
    <submittedName>
        <fullName evidence="2">Uncharacterized protein</fullName>
    </submittedName>
</protein>